<comment type="caution">
    <text evidence="2">The sequence shown here is derived from an EMBL/GenBank/DDBJ whole genome shotgun (WGS) entry which is preliminary data.</text>
</comment>
<dbReference type="Proteomes" id="UP001186944">
    <property type="component" value="Unassembled WGS sequence"/>
</dbReference>
<organism evidence="2 3">
    <name type="scientific">Pinctada imbricata</name>
    <name type="common">Atlantic pearl-oyster</name>
    <name type="synonym">Pinctada martensii</name>
    <dbReference type="NCBI Taxonomy" id="66713"/>
    <lineage>
        <taxon>Eukaryota</taxon>
        <taxon>Metazoa</taxon>
        <taxon>Spiralia</taxon>
        <taxon>Lophotrochozoa</taxon>
        <taxon>Mollusca</taxon>
        <taxon>Bivalvia</taxon>
        <taxon>Autobranchia</taxon>
        <taxon>Pteriomorphia</taxon>
        <taxon>Pterioida</taxon>
        <taxon>Pterioidea</taxon>
        <taxon>Pteriidae</taxon>
        <taxon>Pinctada</taxon>
    </lineage>
</organism>
<dbReference type="SUPFAM" id="SSF57625">
    <property type="entry name" value="Invertebrate chitin-binding proteins"/>
    <property type="match status" value="2"/>
</dbReference>
<gene>
    <name evidence="2" type="ORF">FSP39_021132</name>
</gene>
<evidence type="ECO:0000259" key="1">
    <source>
        <dbReference type="PROSITE" id="PS50940"/>
    </source>
</evidence>
<protein>
    <recommendedName>
        <fullName evidence="1">Chitin-binding type-2 domain-containing protein</fullName>
    </recommendedName>
</protein>
<dbReference type="InterPro" id="IPR002557">
    <property type="entry name" value="Chitin-bd_dom"/>
</dbReference>
<evidence type="ECO:0000313" key="2">
    <source>
        <dbReference type="EMBL" id="KAK3088598.1"/>
    </source>
</evidence>
<dbReference type="GO" id="GO:0008061">
    <property type="term" value="F:chitin binding"/>
    <property type="evidence" value="ECO:0007669"/>
    <property type="project" value="InterPro"/>
</dbReference>
<dbReference type="PROSITE" id="PS50940">
    <property type="entry name" value="CHIT_BIND_II"/>
    <property type="match status" value="2"/>
</dbReference>
<keyword evidence="3" id="KW-1185">Reference proteome</keyword>
<feature type="domain" description="Chitin-binding type-2" evidence="1">
    <location>
        <begin position="126"/>
        <end position="188"/>
    </location>
</feature>
<sequence length="425" mass="48950">MRLKKRPTKIDRTWLRVPSGTLDPQAVTLTKVWKKYNAEMSQLKGELDKESETMTQLHRNKKGDMSNEPSPMQDIAYLKPAATQQSSGQKIPNKMKFSAFVQMTAFLGTCRIGERFGIHVEGTTVEERCRRDPTSIFAHPTECQLYYDCKVEIIDANLEVHMRECTYPQLYDDKKHECAPYNQVDCGSRTITKDVCDYRIDYCEGRCGDGCLTEFPSCKDKEDGQQEHTGKPRSQHYMVCRDERLMATGVSVEERCRQDSTLVFPHPNECQLYYDCKVGMTDDNLERHMRECKYPKLYDDKKHECVSYWDEDLDCGSRTIYKDVCDYRINYCKTANCNGDCRKELPSCKGMTDGKHKHSGYPDSEYFIVCKDGRLAVTAPHGKGHKCDTNELKKILTITALTIENHIEHRRTPSKLEVGPGAREE</sequence>
<evidence type="ECO:0000313" key="3">
    <source>
        <dbReference type="Proteomes" id="UP001186944"/>
    </source>
</evidence>
<accession>A0AA88XVP6</accession>
<dbReference type="SMART" id="SM00494">
    <property type="entry name" value="ChtBD2"/>
    <property type="match status" value="2"/>
</dbReference>
<name>A0AA88XVP6_PINIB</name>
<dbReference type="Gene3D" id="2.170.140.10">
    <property type="entry name" value="Chitin binding domain"/>
    <property type="match status" value="1"/>
</dbReference>
<dbReference type="GO" id="GO:0005576">
    <property type="term" value="C:extracellular region"/>
    <property type="evidence" value="ECO:0007669"/>
    <property type="project" value="InterPro"/>
</dbReference>
<reference evidence="2" key="1">
    <citation type="submission" date="2019-08" db="EMBL/GenBank/DDBJ databases">
        <title>The improved chromosome-level genome for the pearl oyster Pinctada fucata martensii using PacBio sequencing and Hi-C.</title>
        <authorList>
            <person name="Zheng Z."/>
        </authorList>
    </citation>
    <scope>NUCLEOTIDE SEQUENCE</scope>
    <source>
        <strain evidence="2">ZZ-2019</strain>
        <tissue evidence="2">Adductor muscle</tissue>
    </source>
</reference>
<feature type="domain" description="Chitin-binding type-2" evidence="1">
    <location>
        <begin position="253"/>
        <end position="317"/>
    </location>
</feature>
<dbReference type="InterPro" id="IPR036508">
    <property type="entry name" value="Chitin-bd_dom_sf"/>
</dbReference>
<dbReference type="AlphaFoldDB" id="A0AA88XVP6"/>
<dbReference type="EMBL" id="VSWD01000011">
    <property type="protein sequence ID" value="KAK3088598.1"/>
    <property type="molecule type" value="Genomic_DNA"/>
</dbReference>
<proteinExistence type="predicted"/>